<accession>A0ABW5JH48</accession>
<dbReference type="NCBIfam" id="TIGR02574">
    <property type="entry name" value="stabl_TIGR02574"/>
    <property type="match status" value="1"/>
</dbReference>
<dbReference type="Pfam" id="PF09720">
    <property type="entry name" value="Unstab_antitox"/>
    <property type="match status" value="1"/>
</dbReference>
<sequence length="74" mass="8430">MRKKNELLKEALMLEPKEKANMIEALLKSLDTPDEAMDALWKQESESRIDAYEKGALKAVSVQEAFAKYKIDAD</sequence>
<name>A0ABW5JH48_9BACT</name>
<keyword evidence="2" id="KW-1185">Reference proteome</keyword>
<comment type="caution">
    <text evidence="1">The sequence shown here is derived from an EMBL/GenBank/DDBJ whole genome shotgun (WGS) entry which is preliminary data.</text>
</comment>
<dbReference type="Proteomes" id="UP001597460">
    <property type="component" value="Unassembled WGS sequence"/>
</dbReference>
<dbReference type="RefSeq" id="WP_390300138.1">
    <property type="nucleotide sequence ID" value="NZ_JBHULI010000022.1"/>
</dbReference>
<protein>
    <submittedName>
        <fullName evidence="1">Addiction module protein</fullName>
    </submittedName>
</protein>
<dbReference type="InterPro" id="IPR013406">
    <property type="entry name" value="CHP02574_addiction_mod"/>
</dbReference>
<dbReference type="EMBL" id="JBHULI010000022">
    <property type="protein sequence ID" value="MFD2532053.1"/>
    <property type="molecule type" value="Genomic_DNA"/>
</dbReference>
<gene>
    <name evidence="1" type="ORF">ACFSVN_06320</name>
</gene>
<evidence type="ECO:0000313" key="2">
    <source>
        <dbReference type="Proteomes" id="UP001597460"/>
    </source>
</evidence>
<evidence type="ECO:0000313" key="1">
    <source>
        <dbReference type="EMBL" id="MFD2532053.1"/>
    </source>
</evidence>
<reference evidence="2" key="1">
    <citation type="journal article" date="2019" name="Int. J. Syst. Evol. Microbiol.">
        <title>The Global Catalogue of Microorganisms (GCM) 10K type strain sequencing project: providing services to taxonomists for standard genome sequencing and annotation.</title>
        <authorList>
            <consortium name="The Broad Institute Genomics Platform"/>
            <consortium name="The Broad Institute Genome Sequencing Center for Infectious Disease"/>
            <person name="Wu L."/>
            <person name="Ma J."/>
        </authorList>
    </citation>
    <scope>NUCLEOTIDE SEQUENCE [LARGE SCALE GENOMIC DNA]</scope>
    <source>
        <strain evidence="2">KCTC 52042</strain>
    </source>
</reference>
<proteinExistence type="predicted"/>
<organism evidence="1 2">
    <name type="scientific">Gracilimonas halophila</name>
    <dbReference type="NCBI Taxonomy" id="1834464"/>
    <lineage>
        <taxon>Bacteria</taxon>
        <taxon>Pseudomonadati</taxon>
        <taxon>Balneolota</taxon>
        <taxon>Balneolia</taxon>
        <taxon>Balneolales</taxon>
        <taxon>Balneolaceae</taxon>
        <taxon>Gracilimonas</taxon>
    </lineage>
</organism>